<protein>
    <submittedName>
        <fullName evidence="1">DNA/RNA polymerases superfamily protein</fullName>
    </submittedName>
</protein>
<dbReference type="PANTHER" id="PTHR46148:SF44">
    <property type="entry name" value="GAG-POL POLYPROTEIN"/>
    <property type="match status" value="1"/>
</dbReference>
<dbReference type="InterPro" id="IPR036397">
    <property type="entry name" value="RNaseH_sf"/>
</dbReference>
<accession>A0A5B6WH10</accession>
<name>A0A5B6WH10_9ROSI</name>
<proteinExistence type="predicted"/>
<organism evidence="1 2">
    <name type="scientific">Gossypium australe</name>
    <dbReference type="NCBI Taxonomy" id="47621"/>
    <lineage>
        <taxon>Eukaryota</taxon>
        <taxon>Viridiplantae</taxon>
        <taxon>Streptophyta</taxon>
        <taxon>Embryophyta</taxon>
        <taxon>Tracheophyta</taxon>
        <taxon>Spermatophyta</taxon>
        <taxon>Magnoliopsida</taxon>
        <taxon>eudicotyledons</taxon>
        <taxon>Gunneridae</taxon>
        <taxon>Pentapetalae</taxon>
        <taxon>rosids</taxon>
        <taxon>malvids</taxon>
        <taxon>Malvales</taxon>
        <taxon>Malvaceae</taxon>
        <taxon>Malvoideae</taxon>
        <taxon>Gossypium</taxon>
    </lineage>
</organism>
<evidence type="ECO:0000313" key="2">
    <source>
        <dbReference type="Proteomes" id="UP000325315"/>
    </source>
</evidence>
<dbReference type="Proteomes" id="UP000325315">
    <property type="component" value="Unassembled WGS sequence"/>
</dbReference>
<keyword evidence="2" id="KW-1185">Reference proteome</keyword>
<dbReference type="AlphaFoldDB" id="A0A5B6WH10"/>
<evidence type="ECO:0000313" key="1">
    <source>
        <dbReference type="EMBL" id="KAA3480960.1"/>
    </source>
</evidence>
<sequence>MYQDLKELYWRPRLKQDVTDFVSKLSISFLRGCCNQLEFRNGNGRESLGTLLKKLYEALGTRLDFKKAFHSHTDGQSKWVIQIFEDMLRGCVIEFRGTWAEHLSLIAPYTVLHDHKCRTLLCWTELGERKVLGLELVQETGDTIRLIWDRLKAYSDRKKSYADLRYLRGKKVLRFGRKGKLIPRYLRELDRQLISLSCHQNWIAFMIWYRSDPSHIIPIEEIEVRSDMSFEDEPMQILDRELKILR</sequence>
<reference evidence="2" key="1">
    <citation type="journal article" date="2019" name="Plant Biotechnol. J.">
        <title>Genome sequencing of the Australian wild diploid species Gossypium australe highlights disease resistance and delayed gland morphogenesis.</title>
        <authorList>
            <person name="Cai Y."/>
            <person name="Cai X."/>
            <person name="Wang Q."/>
            <person name="Wang P."/>
            <person name="Zhang Y."/>
            <person name="Cai C."/>
            <person name="Xu Y."/>
            <person name="Wang K."/>
            <person name="Zhou Z."/>
            <person name="Wang C."/>
            <person name="Geng S."/>
            <person name="Li B."/>
            <person name="Dong Q."/>
            <person name="Hou Y."/>
            <person name="Wang H."/>
            <person name="Ai P."/>
            <person name="Liu Z."/>
            <person name="Yi F."/>
            <person name="Sun M."/>
            <person name="An G."/>
            <person name="Cheng J."/>
            <person name="Zhang Y."/>
            <person name="Shi Q."/>
            <person name="Xie Y."/>
            <person name="Shi X."/>
            <person name="Chang Y."/>
            <person name="Huang F."/>
            <person name="Chen Y."/>
            <person name="Hong S."/>
            <person name="Mi L."/>
            <person name="Sun Q."/>
            <person name="Zhang L."/>
            <person name="Zhou B."/>
            <person name="Peng R."/>
            <person name="Zhang X."/>
            <person name="Liu F."/>
        </authorList>
    </citation>
    <scope>NUCLEOTIDE SEQUENCE [LARGE SCALE GENOMIC DNA]</scope>
    <source>
        <strain evidence="2">cv. PA1801</strain>
    </source>
</reference>
<dbReference type="OrthoDB" id="996762at2759"/>
<dbReference type="Gene3D" id="3.30.420.10">
    <property type="entry name" value="Ribonuclease H-like superfamily/Ribonuclease H"/>
    <property type="match status" value="1"/>
</dbReference>
<dbReference type="PANTHER" id="PTHR46148">
    <property type="entry name" value="CHROMO DOMAIN-CONTAINING PROTEIN"/>
    <property type="match status" value="1"/>
</dbReference>
<gene>
    <name evidence="1" type="ORF">EPI10_021361</name>
</gene>
<dbReference type="GO" id="GO:0003676">
    <property type="term" value="F:nucleic acid binding"/>
    <property type="evidence" value="ECO:0007669"/>
    <property type="project" value="InterPro"/>
</dbReference>
<comment type="caution">
    <text evidence="1">The sequence shown here is derived from an EMBL/GenBank/DDBJ whole genome shotgun (WGS) entry which is preliminary data.</text>
</comment>
<dbReference type="EMBL" id="SMMG02000003">
    <property type="protein sequence ID" value="KAA3480960.1"/>
    <property type="molecule type" value="Genomic_DNA"/>
</dbReference>